<reference evidence="6" key="1">
    <citation type="submission" date="2025-08" db="UniProtKB">
        <authorList>
            <consortium name="RefSeq"/>
        </authorList>
    </citation>
    <scope>IDENTIFICATION</scope>
    <source>
        <tissue evidence="6">Testes</tissue>
    </source>
</reference>
<evidence type="ECO:0000313" key="5">
    <source>
        <dbReference type="Proteomes" id="UP000694865"/>
    </source>
</evidence>
<protein>
    <submittedName>
        <fullName evidence="6">28S ribosomal protein S27, mitochondrial-like</fullName>
    </submittedName>
</protein>
<dbReference type="InterPro" id="IPR002885">
    <property type="entry name" value="PPR_rpt"/>
</dbReference>
<dbReference type="Gene3D" id="1.25.40.10">
    <property type="entry name" value="Tetratricopeptide repeat domain"/>
    <property type="match status" value="1"/>
</dbReference>
<gene>
    <name evidence="6" type="primary">LOC100376504</name>
</gene>
<dbReference type="PANTHER" id="PTHR21393:SF0">
    <property type="entry name" value="SMALL RIBOSOMAL SUBUNIT PROTEIN MS27"/>
    <property type="match status" value="1"/>
</dbReference>
<dbReference type="Pfam" id="PF10037">
    <property type="entry name" value="MRP-S27"/>
    <property type="match status" value="1"/>
</dbReference>
<feature type="coiled-coil region" evidence="4">
    <location>
        <begin position="347"/>
        <end position="378"/>
    </location>
</feature>
<dbReference type="GeneID" id="100376504"/>
<comment type="subcellular location">
    <subcellularLocation>
        <location evidence="1">Mitochondrion</location>
    </subcellularLocation>
</comment>
<evidence type="ECO:0000256" key="2">
    <source>
        <dbReference type="ARBA" id="ARBA00023128"/>
    </source>
</evidence>
<dbReference type="InterPro" id="IPR011990">
    <property type="entry name" value="TPR-like_helical_dom_sf"/>
</dbReference>
<organism evidence="5 6">
    <name type="scientific">Saccoglossus kowalevskii</name>
    <name type="common">Acorn worm</name>
    <dbReference type="NCBI Taxonomy" id="10224"/>
    <lineage>
        <taxon>Eukaryota</taxon>
        <taxon>Metazoa</taxon>
        <taxon>Hemichordata</taxon>
        <taxon>Enteropneusta</taxon>
        <taxon>Harrimaniidae</taxon>
        <taxon>Saccoglossus</taxon>
    </lineage>
</organism>
<evidence type="ECO:0000256" key="1">
    <source>
        <dbReference type="ARBA" id="ARBA00004173"/>
    </source>
</evidence>
<keyword evidence="4" id="KW-0175">Coiled coil</keyword>
<dbReference type="PANTHER" id="PTHR21393">
    <property type="entry name" value="MITOCHONDRIAL 28S RIBOSOMAL PROTEIN S27"/>
    <property type="match status" value="1"/>
</dbReference>
<proteinExistence type="predicted"/>
<dbReference type="RefSeq" id="XP_002731730.1">
    <property type="nucleotide sequence ID" value="XM_002731684.2"/>
</dbReference>
<feature type="repeat" description="PPR" evidence="3">
    <location>
        <begin position="147"/>
        <end position="182"/>
    </location>
</feature>
<evidence type="ECO:0000256" key="4">
    <source>
        <dbReference type="SAM" id="Coils"/>
    </source>
</evidence>
<dbReference type="PROSITE" id="PS51375">
    <property type="entry name" value="PPR"/>
    <property type="match status" value="1"/>
</dbReference>
<evidence type="ECO:0000313" key="6">
    <source>
        <dbReference type="RefSeq" id="XP_002731730.1"/>
    </source>
</evidence>
<dbReference type="InterPro" id="IPR034913">
    <property type="entry name" value="mS27/PTCD2"/>
</dbReference>
<evidence type="ECO:0000256" key="3">
    <source>
        <dbReference type="PROSITE-ProRule" id="PRU00708"/>
    </source>
</evidence>
<keyword evidence="2" id="KW-0496">Mitochondrion</keyword>
<dbReference type="Proteomes" id="UP000694865">
    <property type="component" value="Unplaced"/>
</dbReference>
<sequence>MAAHVICSRAAWFTRKIPISASVFKVQNIRTLLSDAYYCNETWQHRNVLPCSIGELTQKIEGKFTSKEAHKHPVASVDIDTYINHIENIDQLNQAKDFLYKYRRSPVAFYFKSYTANTWVRACLQLDALDEAITTVQDKVHYGLFPDNYTFNLLLDSYLRNEDYQNAAKVAMEMMTQEVLSPTQRLSQLLALYACHQYMKSHATMEDDINKQLGMTLIDCTLGQDSTIARTVCLIGHTMVGDIDKTCKIIKTFLSMNSTSCVLTEAIDRVTETFLKQQQQNESEEDSVIIYDVEGEIKTRDSLRELVRKLSEFSTSDEKLNDIIEPYITSQLSELEQTDIDSYPQLLEEYYQDAKNSVERLKNARETRLAEMRAKERKIWELMIGTPGRPLRPPVMTERDKQIITKQEKYIYVD</sequence>
<keyword evidence="5" id="KW-1185">Reference proteome</keyword>
<dbReference type="InterPro" id="IPR019266">
    <property type="entry name" value="Ribosomal_mS27"/>
</dbReference>
<accession>A0ABM0GKA0</accession>
<name>A0ABM0GKA0_SACKO</name>